<dbReference type="InterPro" id="IPR044861">
    <property type="entry name" value="IPNS-like_FE2OG_OXY"/>
</dbReference>
<dbReference type="GO" id="GO:0002238">
    <property type="term" value="P:response to molecule of fungal origin"/>
    <property type="evidence" value="ECO:0007669"/>
    <property type="project" value="UniProtKB-ARBA"/>
</dbReference>
<keyword evidence="2 4" id="KW-0479">Metal-binding</keyword>
<dbReference type="Pfam" id="PF03171">
    <property type="entry name" value="2OG-FeII_Oxy"/>
    <property type="match status" value="1"/>
</dbReference>
<evidence type="ECO:0000313" key="6">
    <source>
        <dbReference type="EMBL" id="KAL1534362.1"/>
    </source>
</evidence>
<evidence type="ECO:0000256" key="3">
    <source>
        <dbReference type="ARBA" id="ARBA00023004"/>
    </source>
</evidence>
<dbReference type="GO" id="GO:0009805">
    <property type="term" value="P:coumarin biosynthetic process"/>
    <property type="evidence" value="ECO:0007669"/>
    <property type="project" value="UniProtKB-ARBA"/>
</dbReference>
<dbReference type="Pfam" id="PF14226">
    <property type="entry name" value="DIOX_N"/>
    <property type="match status" value="1"/>
</dbReference>
<name>A0ABD1FRR4_SALDI</name>
<evidence type="ECO:0000256" key="1">
    <source>
        <dbReference type="ARBA" id="ARBA00008056"/>
    </source>
</evidence>
<comment type="caution">
    <text evidence="6">The sequence shown here is derived from an EMBL/GenBank/DDBJ whole genome shotgun (WGS) entry which is preliminary data.</text>
</comment>
<accession>A0ABD1FRR4</accession>
<keyword evidence="4" id="KW-0560">Oxidoreductase</keyword>
<dbReference type="GO" id="GO:0016706">
    <property type="term" value="F:2-oxoglutarate-dependent dioxygenase activity"/>
    <property type="evidence" value="ECO:0007669"/>
    <property type="project" value="UniProtKB-ARBA"/>
</dbReference>
<keyword evidence="3 4" id="KW-0408">Iron</keyword>
<dbReference type="EMBL" id="JBEAFC010000012">
    <property type="protein sequence ID" value="KAL1534362.1"/>
    <property type="molecule type" value="Genomic_DNA"/>
</dbReference>
<protein>
    <submittedName>
        <fullName evidence="6">2-oxoglutarate-dependent dioxygenase 19-like</fullName>
    </submittedName>
</protein>
<dbReference type="AlphaFoldDB" id="A0ABD1FRR4"/>
<feature type="domain" description="Fe2OG dioxygenase" evidence="5">
    <location>
        <begin position="213"/>
        <end position="314"/>
    </location>
</feature>
<dbReference type="InterPro" id="IPR027443">
    <property type="entry name" value="IPNS-like_sf"/>
</dbReference>
<evidence type="ECO:0000256" key="2">
    <source>
        <dbReference type="ARBA" id="ARBA00022723"/>
    </source>
</evidence>
<evidence type="ECO:0000313" key="7">
    <source>
        <dbReference type="Proteomes" id="UP001567538"/>
    </source>
</evidence>
<dbReference type="SUPFAM" id="SSF51197">
    <property type="entry name" value="Clavaminate synthase-like"/>
    <property type="match status" value="1"/>
</dbReference>
<comment type="similarity">
    <text evidence="1 4">Belongs to the iron/ascorbate-dependent oxidoreductase family.</text>
</comment>
<dbReference type="InterPro" id="IPR050295">
    <property type="entry name" value="Plant_2OG-oxidoreductases"/>
</dbReference>
<dbReference type="PROSITE" id="PS51471">
    <property type="entry name" value="FE2OG_OXY"/>
    <property type="match status" value="1"/>
</dbReference>
<dbReference type="InterPro" id="IPR005123">
    <property type="entry name" value="Oxoglu/Fe-dep_dioxygenase_dom"/>
</dbReference>
<reference evidence="6 7" key="1">
    <citation type="submission" date="2024-06" db="EMBL/GenBank/DDBJ databases">
        <title>A chromosome level genome sequence of Diviner's sage (Salvia divinorum).</title>
        <authorList>
            <person name="Ford S.A."/>
            <person name="Ro D.-K."/>
            <person name="Ness R.W."/>
            <person name="Phillips M.A."/>
        </authorList>
    </citation>
    <scope>NUCLEOTIDE SEQUENCE [LARGE SCALE GENOMIC DNA]</scope>
    <source>
        <strain evidence="6">SAF-2024a</strain>
        <tissue evidence="6">Leaf</tissue>
    </source>
</reference>
<proteinExistence type="inferred from homology"/>
<gene>
    <name evidence="6" type="ORF">AAHA92_30547</name>
</gene>
<evidence type="ECO:0000259" key="5">
    <source>
        <dbReference type="PROSITE" id="PS51471"/>
    </source>
</evidence>
<dbReference type="PANTHER" id="PTHR47991">
    <property type="entry name" value="OXOGLUTARATE/IRON-DEPENDENT DIOXYGENASE"/>
    <property type="match status" value="1"/>
</dbReference>
<dbReference type="Proteomes" id="UP001567538">
    <property type="component" value="Unassembled WGS sequence"/>
</dbReference>
<dbReference type="GO" id="GO:0046872">
    <property type="term" value="F:metal ion binding"/>
    <property type="evidence" value="ECO:0007669"/>
    <property type="project" value="UniProtKB-KW"/>
</dbReference>
<dbReference type="Gene3D" id="2.60.120.330">
    <property type="entry name" value="B-lactam Antibiotic, Isopenicillin N Synthase, Chain"/>
    <property type="match status" value="1"/>
</dbReference>
<organism evidence="6 7">
    <name type="scientific">Salvia divinorum</name>
    <name type="common">Maria pastora</name>
    <name type="synonym">Diviner's sage</name>
    <dbReference type="NCBI Taxonomy" id="28513"/>
    <lineage>
        <taxon>Eukaryota</taxon>
        <taxon>Viridiplantae</taxon>
        <taxon>Streptophyta</taxon>
        <taxon>Embryophyta</taxon>
        <taxon>Tracheophyta</taxon>
        <taxon>Spermatophyta</taxon>
        <taxon>Magnoliopsida</taxon>
        <taxon>eudicotyledons</taxon>
        <taxon>Gunneridae</taxon>
        <taxon>Pentapetalae</taxon>
        <taxon>asterids</taxon>
        <taxon>lamiids</taxon>
        <taxon>Lamiales</taxon>
        <taxon>Lamiaceae</taxon>
        <taxon>Nepetoideae</taxon>
        <taxon>Mentheae</taxon>
        <taxon>Salviinae</taxon>
        <taxon>Salvia</taxon>
        <taxon>Salvia subgen. Calosphace</taxon>
    </lineage>
</organism>
<sequence>MAASAVSENSSADFDHPFEFKKSVQSMVDSSNLEHLPSKYNLEIGGGNDTSATSCESLPVIDYSALTSADPLRRSKAVAEFAGACADWGVFFLVNHGLPEELISSLLATVREFFSLPDDEKKQYEGKSTSSPIVCGNFNVKTTSNQTFTLWRDFLKIHTHPEFHCPSKPEPLREIVEEYTGRVRKMVREMVGAIAESMELDRDYVEEALQLKSSHQKLGASFYPPCPQPDKTLGLPPHNDTGLFTILAIRNGEPGLQTDRQGQWFEVNPPPNCMVVNVGEHLEIFSNGRCKSDLHRVVVNRERERLAVAVGNGTGCDVVVGPAAPLVERDGRAFYRSMKYQEYMESQFTRAYNGMSLLDEQRIHY</sequence>
<keyword evidence="7" id="KW-1185">Reference proteome</keyword>
<evidence type="ECO:0000256" key="4">
    <source>
        <dbReference type="RuleBase" id="RU003682"/>
    </source>
</evidence>
<dbReference type="InterPro" id="IPR026992">
    <property type="entry name" value="DIOX_N"/>
</dbReference>